<protein>
    <submittedName>
        <fullName evidence="1">Uncharacterized protein</fullName>
    </submittedName>
</protein>
<accession>A0A327MFC6</accession>
<keyword evidence="2" id="KW-1185">Reference proteome</keyword>
<dbReference type="RefSeq" id="WP_111467886.1">
    <property type="nucleotide sequence ID" value="NZ_QLIX01000001.1"/>
</dbReference>
<name>A0A327MFC6_9PROT</name>
<proteinExistence type="predicted"/>
<evidence type="ECO:0000313" key="1">
    <source>
        <dbReference type="EMBL" id="RAI60774.1"/>
    </source>
</evidence>
<organism evidence="1 2">
    <name type="scientific">Roseicella frigidaeris</name>
    <dbReference type="NCBI Taxonomy" id="2230885"/>
    <lineage>
        <taxon>Bacteria</taxon>
        <taxon>Pseudomonadati</taxon>
        <taxon>Pseudomonadota</taxon>
        <taxon>Alphaproteobacteria</taxon>
        <taxon>Acetobacterales</taxon>
        <taxon>Roseomonadaceae</taxon>
        <taxon>Roseicella</taxon>
    </lineage>
</organism>
<evidence type="ECO:0000313" key="2">
    <source>
        <dbReference type="Proteomes" id="UP000249065"/>
    </source>
</evidence>
<dbReference type="AlphaFoldDB" id="A0A327MFC6"/>
<comment type="caution">
    <text evidence="1">The sequence shown here is derived from an EMBL/GenBank/DDBJ whole genome shotgun (WGS) entry which is preliminary data.</text>
</comment>
<reference evidence="2" key="1">
    <citation type="submission" date="2018-06" db="EMBL/GenBank/DDBJ databases">
        <authorList>
            <person name="Khan S.A."/>
        </authorList>
    </citation>
    <scope>NUCLEOTIDE SEQUENCE [LARGE SCALE GENOMIC DNA]</scope>
    <source>
        <strain evidence="2">DB-1506</strain>
    </source>
</reference>
<dbReference type="OrthoDB" id="7272959at2"/>
<sequence length="97" mass="10751">MALSLILHDLAALESEDETRFFEAIFQIAPEHWRLSAGATLLETGVSPSYLRDHLLRALPEPLRSMTQLLVTRVSADAAWNGLPTVGEQWLKDALAP</sequence>
<dbReference type="Proteomes" id="UP000249065">
    <property type="component" value="Unassembled WGS sequence"/>
</dbReference>
<dbReference type="EMBL" id="QLIX01000001">
    <property type="protein sequence ID" value="RAI60774.1"/>
    <property type="molecule type" value="Genomic_DNA"/>
</dbReference>
<gene>
    <name evidence="1" type="ORF">DOO78_01195</name>
</gene>